<dbReference type="STRING" id="1619234.SAMN05421730_1002162"/>
<name>A0A1D3TQH6_9FIRM</name>
<feature type="transmembrane region" description="Helical" evidence="6">
    <location>
        <begin position="352"/>
        <end position="372"/>
    </location>
</feature>
<keyword evidence="4 6" id="KW-1133">Transmembrane helix</keyword>
<feature type="transmembrane region" description="Helical" evidence="6">
    <location>
        <begin position="39"/>
        <end position="57"/>
    </location>
</feature>
<accession>A0A1D3TQH6</accession>
<feature type="transmembrane region" description="Helical" evidence="6">
    <location>
        <begin position="78"/>
        <end position="96"/>
    </location>
</feature>
<organism evidence="7 8">
    <name type="scientific">Anaerobium acetethylicum</name>
    <dbReference type="NCBI Taxonomy" id="1619234"/>
    <lineage>
        <taxon>Bacteria</taxon>
        <taxon>Bacillati</taxon>
        <taxon>Bacillota</taxon>
        <taxon>Clostridia</taxon>
        <taxon>Lachnospirales</taxon>
        <taxon>Lachnospiraceae</taxon>
        <taxon>Anaerobium</taxon>
    </lineage>
</organism>
<dbReference type="EMBL" id="FMKA01000002">
    <property type="protein sequence ID" value="SCP95739.1"/>
    <property type="molecule type" value="Genomic_DNA"/>
</dbReference>
<protein>
    <submittedName>
        <fullName evidence="7">Membrane protein involved in the export of O-antigen and teichoic acid</fullName>
    </submittedName>
</protein>
<feature type="transmembrane region" description="Helical" evidence="6">
    <location>
        <begin position="160"/>
        <end position="181"/>
    </location>
</feature>
<comment type="subcellular location">
    <subcellularLocation>
        <location evidence="1">Cell membrane</location>
        <topology evidence="1">Multi-pass membrane protein</topology>
    </subcellularLocation>
</comment>
<sequence>MVKKSEFIWNTIASISASALSAVLLLITTRINGVDDAGMFSIAFASATVLNAIADYGMRVFQVTDTERKYGFDVYLSARWVVVMLMMAAALIYTFFSGYTPVKAAVCICLTGFRFVDALSETFQGEFQLNNRLDIAGKSVFFRMAASISVFLAVDGMTRNILISCLAMVAANLIVMCVFDVKLIKNYVKLSISRETGAIKKVLLECFPLFFSTFLNLYIINAPKYAIDRMLSYEMQTYFNILYLPTFTINLMSIFVLKPMLLSLGIMWNEKKYKKFGGIIAKMALSIVVLTFVVEAGSALVGIPLLSIIFGVNLEPFKSSLLILILSGGFSALSVVLFYALTTMRCQKKVSFAYIAAAVAGFILPGIMVSAYKITGAAISSVLISIILFLGLLIIFIYEGKRQIKK</sequence>
<dbReference type="RefSeq" id="WP_091230344.1">
    <property type="nucleotide sequence ID" value="NZ_FMKA01000002.1"/>
</dbReference>
<feature type="transmembrane region" description="Helical" evidence="6">
    <location>
        <begin position="202"/>
        <end position="221"/>
    </location>
</feature>
<feature type="transmembrane region" description="Helical" evidence="6">
    <location>
        <begin position="241"/>
        <end position="262"/>
    </location>
</feature>
<feature type="transmembrane region" description="Helical" evidence="6">
    <location>
        <begin position="321"/>
        <end position="340"/>
    </location>
</feature>
<evidence type="ECO:0000313" key="8">
    <source>
        <dbReference type="Proteomes" id="UP000199315"/>
    </source>
</evidence>
<dbReference type="PANTHER" id="PTHR30250">
    <property type="entry name" value="PST FAMILY PREDICTED COLANIC ACID TRANSPORTER"/>
    <property type="match status" value="1"/>
</dbReference>
<evidence type="ECO:0000256" key="2">
    <source>
        <dbReference type="ARBA" id="ARBA00022475"/>
    </source>
</evidence>
<evidence type="ECO:0000256" key="3">
    <source>
        <dbReference type="ARBA" id="ARBA00022692"/>
    </source>
</evidence>
<keyword evidence="8" id="KW-1185">Reference proteome</keyword>
<evidence type="ECO:0000256" key="5">
    <source>
        <dbReference type="ARBA" id="ARBA00023136"/>
    </source>
</evidence>
<evidence type="ECO:0000256" key="6">
    <source>
        <dbReference type="SAM" id="Phobius"/>
    </source>
</evidence>
<proteinExistence type="predicted"/>
<feature type="transmembrane region" description="Helical" evidence="6">
    <location>
        <begin position="283"/>
        <end position="309"/>
    </location>
</feature>
<gene>
    <name evidence="7" type="ORF">SAMN05421730_1002162</name>
</gene>
<keyword evidence="3 6" id="KW-0812">Transmembrane</keyword>
<dbReference type="OrthoDB" id="3246647at2"/>
<dbReference type="Proteomes" id="UP000199315">
    <property type="component" value="Unassembled WGS sequence"/>
</dbReference>
<dbReference type="InterPro" id="IPR050833">
    <property type="entry name" value="Poly_Biosynth_Transport"/>
</dbReference>
<reference evidence="7 8" key="1">
    <citation type="submission" date="2016-09" db="EMBL/GenBank/DDBJ databases">
        <authorList>
            <person name="Capua I."/>
            <person name="De Benedictis P."/>
            <person name="Joannis T."/>
            <person name="Lombin L.H."/>
            <person name="Cattoli G."/>
        </authorList>
    </citation>
    <scope>NUCLEOTIDE SEQUENCE [LARGE SCALE GENOMIC DNA]</scope>
    <source>
        <strain evidence="7 8">GluBS11</strain>
    </source>
</reference>
<dbReference type="PANTHER" id="PTHR30250:SF11">
    <property type="entry name" value="O-ANTIGEN TRANSPORTER-RELATED"/>
    <property type="match status" value="1"/>
</dbReference>
<keyword evidence="2" id="KW-1003">Cell membrane</keyword>
<evidence type="ECO:0000256" key="1">
    <source>
        <dbReference type="ARBA" id="ARBA00004651"/>
    </source>
</evidence>
<dbReference type="GO" id="GO:0005886">
    <property type="term" value="C:plasma membrane"/>
    <property type="evidence" value="ECO:0007669"/>
    <property type="project" value="UniProtKB-SubCell"/>
</dbReference>
<feature type="transmembrane region" description="Helical" evidence="6">
    <location>
        <begin position="378"/>
        <end position="398"/>
    </location>
</feature>
<feature type="transmembrane region" description="Helical" evidence="6">
    <location>
        <begin position="7"/>
        <end position="27"/>
    </location>
</feature>
<evidence type="ECO:0000313" key="7">
    <source>
        <dbReference type="EMBL" id="SCP95739.1"/>
    </source>
</evidence>
<keyword evidence="5 6" id="KW-0472">Membrane</keyword>
<dbReference type="AlphaFoldDB" id="A0A1D3TQH6"/>
<evidence type="ECO:0000256" key="4">
    <source>
        <dbReference type="ARBA" id="ARBA00022989"/>
    </source>
</evidence>